<evidence type="ECO:0000256" key="2">
    <source>
        <dbReference type="ARBA" id="ARBA00022490"/>
    </source>
</evidence>
<keyword evidence="3" id="KW-1005">Bacterial flagellum biogenesis</keyword>
<reference evidence="8 9" key="1">
    <citation type="submission" date="2011-09" db="EMBL/GenBank/DDBJ databases">
        <title>The Genome Sequence of Bacillus smithii 7_3_47FAA.</title>
        <authorList>
            <consortium name="The Broad Institute Genome Sequencing Platform"/>
            <person name="Earl A."/>
            <person name="Ward D."/>
            <person name="Feldgarden M."/>
            <person name="Gevers D."/>
            <person name="Daigneault M."/>
            <person name="Strauss J."/>
            <person name="Allen-Vercoe E."/>
            <person name="Young S.K."/>
            <person name="Zeng Q."/>
            <person name="Gargeya S."/>
            <person name="Fitzgerald M."/>
            <person name="Haas B."/>
            <person name="Abouelleil A."/>
            <person name="Alvarado L."/>
            <person name="Arachchi H.M."/>
            <person name="Berlin A."/>
            <person name="Brown A."/>
            <person name="Chapman S.B."/>
            <person name="Chen Z."/>
            <person name="Dunbar C."/>
            <person name="Freedman E."/>
            <person name="Gearin G."/>
            <person name="Goldberg J."/>
            <person name="Griggs A."/>
            <person name="Gujja S."/>
            <person name="Heiman D."/>
            <person name="Howarth C."/>
            <person name="Larson L."/>
            <person name="Lui A."/>
            <person name="MacDonald P.J.P."/>
            <person name="Montmayeur A."/>
            <person name="Murphy C."/>
            <person name="Neiman D."/>
            <person name="Pearson M."/>
            <person name="Priest M."/>
            <person name="Roberts A."/>
            <person name="Saif S."/>
            <person name="Shea T."/>
            <person name="Shenoy N."/>
            <person name="Sisk P."/>
            <person name="Stolte C."/>
            <person name="Sykes S."/>
            <person name="Wortman J."/>
            <person name="Nusbaum C."/>
            <person name="Birren B."/>
        </authorList>
    </citation>
    <scope>NUCLEOTIDE SEQUENCE [LARGE SCALE GENOMIC DNA]</scope>
    <source>
        <strain evidence="8 9">7_3_47FAA</strain>
    </source>
</reference>
<evidence type="ECO:0000256" key="7">
    <source>
        <dbReference type="ARBA" id="ARBA00093797"/>
    </source>
</evidence>
<comment type="similarity">
    <text evidence="6">Belongs to the bacillales FliT family.</text>
</comment>
<protein>
    <recommendedName>
        <fullName evidence="7">Flagellar protein FliT</fullName>
    </recommendedName>
</protein>
<name>G9QM38_9BACI</name>
<keyword evidence="4" id="KW-0143">Chaperone</keyword>
<dbReference type="Pfam" id="PF05400">
    <property type="entry name" value="FliT"/>
    <property type="match status" value="1"/>
</dbReference>
<dbReference type="AlphaFoldDB" id="G9QM38"/>
<evidence type="ECO:0000313" key="8">
    <source>
        <dbReference type="EMBL" id="EHL77365.1"/>
    </source>
</evidence>
<evidence type="ECO:0000256" key="4">
    <source>
        <dbReference type="ARBA" id="ARBA00023186"/>
    </source>
</evidence>
<dbReference type="InterPro" id="IPR008622">
    <property type="entry name" value="FliT"/>
</dbReference>
<dbReference type="RefSeq" id="WP_004439710.1">
    <property type="nucleotide sequence ID" value="NZ_JH414756.1"/>
</dbReference>
<dbReference type="HOGENOM" id="CLU_165941_1_0_9"/>
<dbReference type="Proteomes" id="UP000011747">
    <property type="component" value="Unassembled WGS sequence"/>
</dbReference>
<gene>
    <name evidence="8" type="ORF">HMPREF1015_02096</name>
</gene>
<dbReference type="EMBL" id="ACWF01000114">
    <property type="protein sequence ID" value="EHL77365.1"/>
    <property type="molecule type" value="Genomic_DNA"/>
</dbReference>
<comment type="function">
    <text evidence="5">May act as an export chaperone for the filament capping protein FliD.</text>
</comment>
<keyword evidence="2" id="KW-0963">Cytoplasm</keyword>
<evidence type="ECO:0000256" key="5">
    <source>
        <dbReference type="ARBA" id="ARBA00093765"/>
    </source>
</evidence>
<evidence type="ECO:0000256" key="6">
    <source>
        <dbReference type="ARBA" id="ARBA00093785"/>
    </source>
</evidence>
<sequence length="116" mass="13772">MRDMRTCFHITQQLFHHVQAKPAVADRDEWIKRLLDLLDEREQVLKSLKPPFTAEEEKLGQTIMKWNDVIQQALKGILAEIKQSIHGIHNKKQNMRKYLNPYASLQTDGVFYDRRK</sequence>
<proteinExistence type="inferred from homology"/>
<accession>G9QM38</accession>
<evidence type="ECO:0000313" key="9">
    <source>
        <dbReference type="Proteomes" id="UP000011747"/>
    </source>
</evidence>
<evidence type="ECO:0000256" key="3">
    <source>
        <dbReference type="ARBA" id="ARBA00022795"/>
    </source>
</evidence>
<comment type="caution">
    <text evidence="8">The sequence shown here is derived from an EMBL/GenBank/DDBJ whole genome shotgun (WGS) entry which is preliminary data.</text>
</comment>
<dbReference type="PATRIC" id="fig|665952.3.peg.2138"/>
<organism evidence="8 9">
    <name type="scientific">Bacillus smithii 7_3_47FAA</name>
    <dbReference type="NCBI Taxonomy" id="665952"/>
    <lineage>
        <taxon>Bacteria</taxon>
        <taxon>Bacillati</taxon>
        <taxon>Bacillota</taxon>
        <taxon>Bacilli</taxon>
        <taxon>Bacillales</taxon>
        <taxon>Bacillaceae</taxon>
        <taxon>Bacillus</taxon>
    </lineage>
</organism>
<evidence type="ECO:0000256" key="1">
    <source>
        <dbReference type="ARBA" id="ARBA00004514"/>
    </source>
</evidence>
<keyword evidence="9" id="KW-1185">Reference proteome</keyword>
<comment type="subcellular location">
    <subcellularLocation>
        <location evidence="1">Cytoplasm</location>
        <location evidence="1">Cytosol</location>
    </subcellularLocation>
</comment>